<comment type="caution">
    <text evidence="3">The sequence shown here is derived from an EMBL/GenBank/DDBJ whole genome shotgun (WGS) entry which is preliminary data.</text>
</comment>
<name>A0A426UWT3_9BURK</name>
<dbReference type="Pfam" id="PF22886">
    <property type="entry name" value="DUF7021"/>
    <property type="match status" value="1"/>
</dbReference>
<dbReference type="AlphaFoldDB" id="A0A426UWT3"/>
<proteinExistence type="predicted"/>
<gene>
    <name evidence="3" type="ORF">EIP75_23800</name>
</gene>
<sequence length="263" mass="28743">MNTSANSLSELRIAGVVTPLGPFGFSTREDGWMLGFHVNPWRLLDGPLNFTELRVTKPMPMEQIDAAKAGLAATSVVSLLIRDLEPTERGTHIARLEEVAVLNTSDHEMEAAAAELRLPVALHTETLGMLRLDRRINIFEGEVTYLGRSVQLSIPAVHNSSEVDAGALSVAIQLVANLSHVDRAATQFAASRLTQLKNDSWLEENENDVSEREFQQRLVLAVIEAEADGGISLFYDDGNLFFGHSIDVRGVVTGEFYEASISG</sequence>
<feature type="domain" description="DUF7021" evidence="2">
    <location>
        <begin position="10"/>
        <end position="115"/>
    </location>
</feature>
<dbReference type="Proteomes" id="UP000269265">
    <property type="component" value="Unassembled WGS sequence"/>
</dbReference>
<evidence type="ECO:0000313" key="4">
    <source>
        <dbReference type="Proteomes" id="UP000269265"/>
    </source>
</evidence>
<protein>
    <submittedName>
        <fullName evidence="3">DUF2262 domain-containing protein</fullName>
    </submittedName>
</protein>
<evidence type="ECO:0000259" key="1">
    <source>
        <dbReference type="Pfam" id="PF10020"/>
    </source>
</evidence>
<reference evidence="3 4" key="1">
    <citation type="submission" date="2018-12" db="EMBL/GenBank/DDBJ databases">
        <title>The whole draft genome of Aquabacterium sp. SJQ9.</title>
        <authorList>
            <person name="Sun L."/>
            <person name="Gao X."/>
            <person name="Chen W."/>
            <person name="Huang K."/>
        </authorList>
    </citation>
    <scope>NUCLEOTIDE SEQUENCE [LARGE SCALE GENOMIC DNA]</scope>
    <source>
        <strain evidence="3 4">SJQ9</strain>
    </source>
</reference>
<evidence type="ECO:0000313" key="3">
    <source>
        <dbReference type="EMBL" id="RRR99048.1"/>
    </source>
</evidence>
<organism evidence="3 4">
    <name type="scientific">Aquabacterium soli</name>
    <dbReference type="NCBI Taxonomy" id="2493092"/>
    <lineage>
        <taxon>Bacteria</taxon>
        <taxon>Pseudomonadati</taxon>
        <taxon>Pseudomonadota</taxon>
        <taxon>Betaproteobacteria</taxon>
        <taxon>Burkholderiales</taxon>
        <taxon>Aquabacterium</taxon>
    </lineage>
</organism>
<evidence type="ECO:0000259" key="2">
    <source>
        <dbReference type="Pfam" id="PF22886"/>
    </source>
</evidence>
<dbReference type="OrthoDB" id="9182673at2"/>
<feature type="domain" description="DUF2262" evidence="1">
    <location>
        <begin position="125"/>
        <end position="261"/>
    </location>
</feature>
<dbReference type="EMBL" id="RSED01000063">
    <property type="protein sequence ID" value="RRR99048.1"/>
    <property type="molecule type" value="Genomic_DNA"/>
</dbReference>
<keyword evidence="4" id="KW-1185">Reference proteome</keyword>
<dbReference type="InterPro" id="IPR054286">
    <property type="entry name" value="DUF7021"/>
</dbReference>
<accession>A0A426UWT3</accession>
<dbReference type="InterPro" id="IPR019260">
    <property type="entry name" value="DUF2262"/>
</dbReference>
<dbReference type="Pfam" id="PF10020">
    <property type="entry name" value="DUF2262"/>
    <property type="match status" value="1"/>
</dbReference>